<accession>A0A927MWM6</accession>
<dbReference type="PANTHER" id="PTHR30405:SF11">
    <property type="entry name" value="RNA-GUIDED DNA ENDONUCLEASE RV2885C-RELATED"/>
    <property type="match status" value="1"/>
</dbReference>
<name>A0A927MWM6_9ACTN</name>
<dbReference type="InterPro" id="IPR021027">
    <property type="entry name" value="Transposase_put_HTH"/>
</dbReference>
<evidence type="ECO:0000256" key="3">
    <source>
        <dbReference type="ARBA" id="ARBA00022578"/>
    </source>
</evidence>
<keyword evidence="7" id="KW-0233">DNA recombination</keyword>
<dbReference type="GO" id="GO:0032196">
    <property type="term" value="P:transposition"/>
    <property type="evidence" value="ECO:0007669"/>
    <property type="project" value="UniProtKB-KW"/>
</dbReference>
<dbReference type="Proteomes" id="UP000638648">
    <property type="component" value="Unassembled WGS sequence"/>
</dbReference>
<comment type="caution">
    <text evidence="11">The sequence shown here is derived from an EMBL/GenBank/DDBJ whole genome shotgun (WGS) entry which is preliminary data.</text>
</comment>
<proteinExistence type="inferred from homology"/>
<dbReference type="AlphaFoldDB" id="A0A927MWM6"/>
<keyword evidence="12" id="KW-1185">Reference proteome</keyword>
<evidence type="ECO:0000256" key="2">
    <source>
        <dbReference type="ARBA" id="ARBA00011044"/>
    </source>
</evidence>
<gene>
    <name evidence="11" type="ORF">HEB94_003486</name>
</gene>
<feature type="domain" description="Cas12f1-like TNB" evidence="9">
    <location>
        <begin position="325"/>
        <end position="363"/>
    </location>
</feature>
<evidence type="ECO:0000256" key="4">
    <source>
        <dbReference type="ARBA" id="ARBA00022723"/>
    </source>
</evidence>
<dbReference type="GO" id="GO:0006310">
    <property type="term" value="P:DNA recombination"/>
    <property type="evidence" value="ECO:0007669"/>
    <property type="project" value="UniProtKB-KW"/>
</dbReference>
<dbReference type="Pfam" id="PF07282">
    <property type="entry name" value="Cas12f1-like_TNB"/>
    <property type="match status" value="1"/>
</dbReference>
<evidence type="ECO:0000259" key="10">
    <source>
        <dbReference type="Pfam" id="PF12323"/>
    </source>
</evidence>
<keyword evidence="5" id="KW-0862">Zinc</keyword>
<keyword evidence="6" id="KW-0238">DNA-binding</keyword>
<keyword evidence="3" id="KW-0815">Transposition</keyword>
<protein>
    <submittedName>
        <fullName evidence="11">Transposase</fullName>
    </submittedName>
</protein>
<evidence type="ECO:0000256" key="6">
    <source>
        <dbReference type="ARBA" id="ARBA00023125"/>
    </source>
</evidence>
<dbReference type="InterPro" id="IPR051399">
    <property type="entry name" value="RNA-guided_DNA_endo/Transpos"/>
</dbReference>
<evidence type="ECO:0000259" key="9">
    <source>
        <dbReference type="Pfam" id="PF07282"/>
    </source>
</evidence>
<dbReference type="RefSeq" id="WP_202896383.1">
    <property type="nucleotide sequence ID" value="NZ_BAABJL010000052.1"/>
</dbReference>
<dbReference type="Pfam" id="PF01385">
    <property type="entry name" value="OrfB_IS605"/>
    <property type="match status" value="1"/>
</dbReference>
<evidence type="ECO:0000313" key="11">
    <source>
        <dbReference type="EMBL" id="MBE1606638.1"/>
    </source>
</evidence>
<feature type="domain" description="Transposase putative helix-turn-helix" evidence="10">
    <location>
        <begin position="1"/>
        <end position="43"/>
    </location>
</feature>
<dbReference type="Pfam" id="PF12323">
    <property type="entry name" value="HTH_OrfB_IS605"/>
    <property type="match status" value="1"/>
</dbReference>
<dbReference type="NCBIfam" id="NF040570">
    <property type="entry name" value="guided_TnpB"/>
    <property type="match status" value="1"/>
</dbReference>
<evidence type="ECO:0000259" key="8">
    <source>
        <dbReference type="Pfam" id="PF01385"/>
    </source>
</evidence>
<comment type="similarity">
    <text evidence="1">In the C-terminal section; belongs to the transposase 35 family.</text>
</comment>
<comment type="similarity">
    <text evidence="2">In the N-terminal section; belongs to the transposase 2 family.</text>
</comment>
<evidence type="ECO:0000313" key="12">
    <source>
        <dbReference type="Proteomes" id="UP000638648"/>
    </source>
</evidence>
<keyword evidence="4" id="KW-0479">Metal-binding</keyword>
<evidence type="ECO:0000256" key="5">
    <source>
        <dbReference type="ARBA" id="ARBA00022833"/>
    </source>
</evidence>
<sequence length="376" mass="41957">MRRALKFLLRPTSKQAQVLAEMLADHCSLYNGALQERRDAYRHVSKTAVRYGDQSGQLKEIRAFDPERQGRWSFSSQQATLRRLDRAFAAFFRRVKAGEKPGYPRFRGVGYFDTVEFPKDGDGCRWDSTPVDKVTRVRFQGVGHVRVHRHRPVQGRVKTISVKHEGRRWYVILACDDVPAEPLPATGVVAGIDVGVVHFLTTSEGTHTPNPRHGKGNARALAHAQRVLKIFPKVRRNERSAKHRRAVVKVAKLQRKVRRQRVDHAHKAALNLVRTYDQIAHENLNIASMVRAPKPKPEPARPGSFLANGAAAKAGLNKSILDAGWGCFLGILADKAESAGRVVIAVDARNTSRTCPRENCGHVSEDNLSSPGFRGD</sequence>
<dbReference type="InterPro" id="IPR001959">
    <property type="entry name" value="Transposase"/>
</dbReference>
<evidence type="ECO:0000256" key="1">
    <source>
        <dbReference type="ARBA" id="ARBA00008761"/>
    </source>
</evidence>
<dbReference type="EMBL" id="JADBEM010000001">
    <property type="protein sequence ID" value="MBE1606638.1"/>
    <property type="molecule type" value="Genomic_DNA"/>
</dbReference>
<feature type="domain" description="Probable transposase IS891/IS1136/IS1341" evidence="8">
    <location>
        <begin position="181"/>
        <end position="291"/>
    </location>
</feature>
<dbReference type="GO" id="GO:0003677">
    <property type="term" value="F:DNA binding"/>
    <property type="evidence" value="ECO:0007669"/>
    <property type="project" value="UniProtKB-KW"/>
</dbReference>
<organism evidence="11 12">
    <name type="scientific">Actinopolymorpha pittospori</name>
    <dbReference type="NCBI Taxonomy" id="648752"/>
    <lineage>
        <taxon>Bacteria</taxon>
        <taxon>Bacillati</taxon>
        <taxon>Actinomycetota</taxon>
        <taxon>Actinomycetes</taxon>
        <taxon>Propionibacteriales</taxon>
        <taxon>Actinopolymorphaceae</taxon>
        <taxon>Actinopolymorpha</taxon>
    </lineage>
</organism>
<evidence type="ECO:0000256" key="7">
    <source>
        <dbReference type="ARBA" id="ARBA00023172"/>
    </source>
</evidence>
<dbReference type="GO" id="GO:0046872">
    <property type="term" value="F:metal ion binding"/>
    <property type="evidence" value="ECO:0007669"/>
    <property type="project" value="UniProtKB-KW"/>
</dbReference>
<dbReference type="PANTHER" id="PTHR30405">
    <property type="entry name" value="TRANSPOSASE"/>
    <property type="match status" value="1"/>
</dbReference>
<dbReference type="InterPro" id="IPR010095">
    <property type="entry name" value="Cas12f1-like_TNB"/>
</dbReference>
<reference evidence="11" key="1">
    <citation type="submission" date="2020-10" db="EMBL/GenBank/DDBJ databases">
        <title>Sequencing the genomes of 1000 actinobacteria strains.</title>
        <authorList>
            <person name="Klenk H.-P."/>
        </authorList>
    </citation>
    <scope>NUCLEOTIDE SEQUENCE</scope>
    <source>
        <strain evidence="11">DSM 45354</strain>
    </source>
</reference>